<comment type="caution">
    <text evidence="3">The sequence shown here is derived from an EMBL/GenBank/DDBJ whole genome shotgun (WGS) entry which is preliminary data.</text>
</comment>
<protein>
    <submittedName>
        <fullName evidence="3">Uncharacterized protein</fullName>
    </submittedName>
</protein>
<dbReference type="Proteomes" id="UP000433876">
    <property type="component" value="Unassembled WGS sequence"/>
</dbReference>
<feature type="signal peptide" evidence="2">
    <location>
        <begin position="1"/>
        <end position="18"/>
    </location>
</feature>
<feature type="compositionally biased region" description="Low complexity" evidence="1">
    <location>
        <begin position="164"/>
        <end position="177"/>
    </location>
</feature>
<feature type="compositionally biased region" description="Low complexity" evidence="1">
    <location>
        <begin position="139"/>
        <end position="150"/>
    </location>
</feature>
<evidence type="ECO:0000313" key="4">
    <source>
        <dbReference type="Proteomes" id="UP000433876"/>
    </source>
</evidence>
<sequence>MRFAPLILTGLFALTANAQSTTSSASAPQNSEQAAIIKCLEACQEGDVACTSKCIAVPNPSEDDVNETNDCVADCPKGDGTESGNANYQKCLQDCIDKHYFTATTGGAAVANPTSPAITTTSVTRTNVVVVSTVTSGSFTTTVTSTSTPSAEPSSDGDDDDSKGTSTSTVESTSSVGSAGRVAVGSLGGFLLGLAAML</sequence>
<evidence type="ECO:0000313" key="3">
    <source>
        <dbReference type="EMBL" id="KAA8634355.1"/>
    </source>
</evidence>
<gene>
    <name evidence="3" type="ORF">SMACR_04854</name>
</gene>
<feature type="chain" id="PRO_5035718035" evidence="2">
    <location>
        <begin position="19"/>
        <end position="198"/>
    </location>
</feature>
<dbReference type="VEuPathDB" id="FungiDB:SMAC_04854"/>
<dbReference type="AlphaFoldDB" id="A0A8S9A155"/>
<proteinExistence type="predicted"/>
<evidence type="ECO:0000256" key="1">
    <source>
        <dbReference type="SAM" id="MobiDB-lite"/>
    </source>
</evidence>
<keyword evidence="2" id="KW-0732">Signal</keyword>
<feature type="region of interest" description="Disordered" evidence="1">
    <location>
        <begin position="139"/>
        <end position="177"/>
    </location>
</feature>
<organism evidence="3 4">
    <name type="scientific">Sordaria macrospora</name>
    <dbReference type="NCBI Taxonomy" id="5147"/>
    <lineage>
        <taxon>Eukaryota</taxon>
        <taxon>Fungi</taxon>
        <taxon>Dikarya</taxon>
        <taxon>Ascomycota</taxon>
        <taxon>Pezizomycotina</taxon>
        <taxon>Sordariomycetes</taxon>
        <taxon>Sordariomycetidae</taxon>
        <taxon>Sordariales</taxon>
        <taxon>Sordariaceae</taxon>
        <taxon>Sordaria</taxon>
    </lineage>
</organism>
<reference evidence="3 4" key="1">
    <citation type="submission" date="2017-07" db="EMBL/GenBank/DDBJ databases">
        <title>Genome sequence of the Sordaria macrospora wild type strain R19027.</title>
        <authorList>
            <person name="Nowrousian M."/>
            <person name="Teichert I."/>
            <person name="Kueck U."/>
        </authorList>
    </citation>
    <scope>NUCLEOTIDE SEQUENCE [LARGE SCALE GENOMIC DNA]</scope>
    <source>
        <strain evidence="3 4">R19027</strain>
        <tissue evidence="3">Mycelium</tissue>
    </source>
</reference>
<dbReference type="EMBL" id="NMPR01000024">
    <property type="protein sequence ID" value="KAA8634355.1"/>
    <property type="molecule type" value="Genomic_DNA"/>
</dbReference>
<name>A0A8S9A155_SORMA</name>
<dbReference type="OMA" id="CCIAGCF"/>
<accession>A0A8S9A155</accession>
<evidence type="ECO:0000256" key="2">
    <source>
        <dbReference type="SAM" id="SignalP"/>
    </source>
</evidence>